<evidence type="ECO:0000313" key="3">
    <source>
        <dbReference type="Proteomes" id="UP000700334"/>
    </source>
</evidence>
<evidence type="ECO:0000256" key="1">
    <source>
        <dbReference type="SAM" id="MobiDB-lite"/>
    </source>
</evidence>
<dbReference type="AlphaFoldDB" id="A0A8J6A5F9"/>
<organism evidence="2 3">
    <name type="scientific">Galemys pyrenaicus</name>
    <name type="common">Iberian desman</name>
    <name type="synonym">Pyrenean desman</name>
    <dbReference type="NCBI Taxonomy" id="202257"/>
    <lineage>
        <taxon>Eukaryota</taxon>
        <taxon>Metazoa</taxon>
        <taxon>Chordata</taxon>
        <taxon>Craniata</taxon>
        <taxon>Vertebrata</taxon>
        <taxon>Euteleostomi</taxon>
        <taxon>Mammalia</taxon>
        <taxon>Eutheria</taxon>
        <taxon>Laurasiatheria</taxon>
        <taxon>Eulipotyphla</taxon>
        <taxon>Talpidae</taxon>
        <taxon>Galemys</taxon>
    </lineage>
</organism>
<name>A0A8J6A5F9_GALPY</name>
<accession>A0A8J6A5F9</accession>
<comment type="caution">
    <text evidence="2">The sequence shown here is derived from an EMBL/GenBank/DDBJ whole genome shotgun (WGS) entry which is preliminary data.</text>
</comment>
<dbReference type="EMBL" id="JAGFMF010011709">
    <property type="protein sequence ID" value="KAG8515471.1"/>
    <property type="molecule type" value="Genomic_DNA"/>
</dbReference>
<proteinExistence type="predicted"/>
<protein>
    <submittedName>
        <fullName evidence="2">Protein FAM135B</fullName>
    </submittedName>
</protein>
<feature type="region of interest" description="Disordered" evidence="1">
    <location>
        <begin position="146"/>
        <end position="166"/>
    </location>
</feature>
<dbReference type="OrthoDB" id="273452at2759"/>
<keyword evidence="3" id="KW-1185">Reference proteome</keyword>
<reference evidence="2" key="1">
    <citation type="journal article" date="2021" name="Evol. Appl.">
        <title>The genome of the Pyrenean desman and the effects of bottlenecks and inbreeding on the genomic landscape of an endangered species.</title>
        <authorList>
            <person name="Escoda L."/>
            <person name="Castresana J."/>
        </authorList>
    </citation>
    <scope>NUCLEOTIDE SEQUENCE</scope>
    <source>
        <strain evidence="2">IBE-C5619</strain>
    </source>
</reference>
<feature type="compositionally biased region" description="Pro residues" evidence="1">
    <location>
        <begin position="148"/>
        <end position="160"/>
    </location>
</feature>
<sequence>MRGAWAGLSALGEQRQSRPGGEFGFPGRAPGHRPCVPRVQAHSQLALHVRSSEYLASMPPLPAECLDIDGDWSSLPVIFEDRYVDCPQTGVSLRGAGTPFAPQGAEERLSPCRAAGAEVRATGRPSQRGPELGCESPAGRLPYCGHAPRPPLAEPGPVPRPQRSESGCPSTDQWWLVLGWAACAGLWVLVRAGTSCGVAVLRSQAGERP</sequence>
<dbReference type="Proteomes" id="UP000700334">
    <property type="component" value="Unassembled WGS sequence"/>
</dbReference>
<evidence type="ECO:0000313" key="2">
    <source>
        <dbReference type="EMBL" id="KAG8515471.1"/>
    </source>
</evidence>
<gene>
    <name evidence="2" type="ORF">J0S82_019248</name>
</gene>
<feature type="region of interest" description="Disordered" evidence="1">
    <location>
        <begin position="1"/>
        <end position="32"/>
    </location>
</feature>